<evidence type="ECO:0000256" key="1">
    <source>
        <dbReference type="ARBA" id="ARBA00023002"/>
    </source>
</evidence>
<gene>
    <name evidence="3" type="ORF">DP115_05690</name>
</gene>
<dbReference type="Proteomes" id="UP000762253">
    <property type="component" value="Unassembled WGS sequence"/>
</dbReference>
<dbReference type="CDD" id="cd19076">
    <property type="entry name" value="AKR_AKR13A_13D"/>
    <property type="match status" value="1"/>
</dbReference>
<keyword evidence="4" id="KW-1185">Reference proteome</keyword>
<accession>A0ABX1M4A6</accession>
<dbReference type="RefSeq" id="WP_169263902.1">
    <property type="nucleotide sequence ID" value="NZ_QMEC01000014.1"/>
</dbReference>
<dbReference type="InterPro" id="IPR050791">
    <property type="entry name" value="Aldo-Keto_reductase"/>
</dbReference>
<dbReference type="InterPro" id="IPR036812">
    <property type="entry name" value="NAD(P)_OxRdtase_dom_sf"/>
</dbReference>
<reference evidence="3 4" key="1">
    <citation type="submission" date="2018-06" db="EMBL/GenBank/DDBJ databases">
        <title>Comparative genomics of Brasilonema spp. strains.</title>
        <authorList>
            <person name="Alvarenga D.O."/>
            <person name="Fiore M.F."/>
            <person name="Varani A.M."/>
        </authorList>
    </citation>
    <scope>NUCLEOTIDE SEQUENCE [LARGE SCALE GENOMIC DNA]</scope>
    <source>
        <strain evidence="3 4">UFV-OR1</strain>
    </source>
</reference>
<dbReference type="InterPro" id="IPR023210">
    <property type="entry name" value="NADP_OxRdtase_dom"/>
</dbReference>
<dbReference type="PANTHER" id="PTHR43625:SF40">
    <property type="entry name" value="ALDO-KETO REDUCTASE YAKC [NADP(+)]"/>
    <property type="match status" value="1"/>
</dbReference>
<evidence type="ECO:0000313" key="4">
    <source>
        <dbReference type="Proteomes" id="UP000762253"/>
    </source>
</evidence>
<dbReference type="Pfam" id="PF00248">
    <property type="entry name" value="Aldo_ket_red"/>
    <property type="match status" value="1"/>
</dbReference>
<evidence type="ECO:0000259" key="2">
    <source>
        <dbReference type="Pfam" id="PF00248"/>
    </source>
</evidence>
<evidence type="ECO:0000313" key="3">
    <source>
        <dbReference type="EMBL" id="NMF62308.1"/>
    </source>
</evidence>
<protein>
    <submittedName>
        <fullName evidence="3">Aldo/keto reductase</fullName>
    </submittedName>
</protein>
<sequence>MKYRKLGKSDAQVSALGLGCMGMSDFYGGRQTNDAQSIATIRHAIELGVNFLDTGDFYGVGHNEELIRQAIKDIPRERVFISVKFGTLRNHDGGFLGSDNRPIAVRNFLSYSLQRLRVDYIDMYYPSRIDPNVPVEDTVGILGELVKEGKIRYVGLSEAGPETLRRAYTVHPITMLQTEYSLWTREPETDVLPVCRELGIGLVAYSPLGRGFLTGAFEKPEDFAADDYRRHTPRFQGENFERNLQLVEKIKEIATEKKCTPAQLALAWLLAQGEDIVPIPGTKRRERLEENLQAINIELNDDDLRRIEEVAPMGAAAGTRYPDAFMHTVNR</sequence>
<name>A0ABX1M4A6_9CYAN</name>
<dbReference type="SUPFAM" id="SSF51430">
    <property type="entry name" value="NAD(P)-linked oxidoreductase"/>
    <property type="match status" value="1"/>
</dbReference>
<comment type="caution">
    <text evidence="3">The sequence shown here is derived from an EMBL/GenBank/DDBJ whole genome shotgun (WGS) entry which is preliminary data.</text>
</comment>
<keyword evidence="1" id="KW-0560">Oxidoreductase</keyword>
<proteinExistence type="predicted"/>
<dbReference type="EMBL" id="QMEC01000014">
    <property type="protein sequence ID" value="NMF62308.1"/>
    <property type="molecule type" value="Genomic_DNA"/>
</dbReference>
<dbReference type="Gene3D" id="3.20.20.100">
    <property type="entry name" value="NADP-dependent oxidoreductase domain"/>
    <property type="match status" value="1"/>
</dbReference>
<dbReference type="PANTHER" id="PTHR43625">
    <property type="entry name" value="AFLATOXIN B1 ALDEHYDE REDUCTASE"/>
    <property type="match status" value="1"/>
</dbReference>
<organism evidence="3 4">
    <name type="scientific">Brasilonema octagenarum UFV-OR1</name>
    <dbReference type="NCBI Taxonomy" id="417115"/>
    <lineage>
        <taxon>Bacteria</taxon>
        <taxon>Bacillati</taxon>
        <taxon>Cyanobacteriota</taxon>
        <taxon>Cyanophyceae</taxon>
        <taxon>Nostocales</taxon>
        <taxon>Scytonemataceae</taxon>
        <taxon>Brasilonema</taxon>
        <taxon>Octagenarum group</taxon>
    </lineage>
</organism>
<feature type="domain" description="NADP-dependent oxidoreductase" evidence="2">
    <location>
        <begin position="16"/>
        <end position="310"/>
    </location>
</feature>